<protein>
    <submittedName>
        <fullName evidence="1">Uncharacterized protein</fullName>
    </submittedName>
</protein>
<organism evidence="1 2">
    <name type="scientific">Cellvibrio mixtus</name>
    <dbReference type="NCBI Taxonomy" id="39650"/>
    <lineage>
        <taxon>Bacteria</taxon>
        <taxon>Pseudomonadati</taxon>
        <taxon>Pseudomonadota</taxon>
        <taxon>Gammaproteobacteria</taxon>
        <taxon>Cellvibrionales</taxon>
        <taxon>Cellvibrionaceae</taxon>
        <taxon>Cellvibrio</taxon>
    </lineage>
</organism>
<sequence>MGYSILFKRIVSLLLLVFFVSFVAYFLCFEKTLRVENNSASPMHANENTVLNRNKNSAVHSMDASLIKNESETWNPMGDAVSKREIVDWFASRGNFSFADPAAHNDYQQYDLDTLHKLGDQGDLRALDELANRTETIDQLKSILAKAAIYGSTAAITRMGTAIESEFWIGNMSAEQRKPYILEAMSFYEVAEQRGDWWGKINDGRSLLERYGVTLSDEDNFYIAKRSKEIYENFEKIRIEMGLGAFDNSVPDTVIKFYEEMLRPL</sequence>
<evidence type="ECO:0000313" key="2">
    <source>
        <dbReference type="Proteomes" id="UP000216101"/>
    </source>
</evidence>
<dbReference type="EMBL" id="NHNI01000001">
    <property type="protein sequence ID" value="OZY86737.1"/>
    <property type="molecule type" value="Genomic_DNA"/>
</dbReference>
<proteinExistence type="predicted"/>
<dbReference type="Proteomes" id="UP000216101">
    <property type="component" value="Unassembled WGS sequence"/>
</dbReference>
<name>A0A266QA18_9GAMM</name>
<reference evidence="2" key="1">
    <citation type="submission" date="2017-05" db="EMBL/GenBank/DDBJ databases">
        <authorList>
            <person name="Barney B.M."/>
        </authorList>
    </citation>
    <scope>NUCLEOTIDE SEQUENCE [LARGE SCALE GENOMIC DNA]</scope>
    <source>
        <strain evidence="2">PSBB022</strain>
    </source>
</reference>
<dbReference type="AlphaFoldDB" id="A0A266QA18"/>
<evidence type="ECO:0000313" key="1">
    <source>
        <dbReference type="EMBL" id="OZY86737.1"/>
    </source>
</evidence>
<gene>
    <name evidence="1" type="ORF">CBP51_06915</name>
</gene>
<dbReference type="RefSeq" id="WP_094984341.1">
    <property type="nucleotide sequence ID" value="NZ_NHNI01000001.1"/>
</dbReference>
<keyword evidence="2" id="KW-1185">Reference proteome</keyword>
<accession>A0A266QA18</accession>
<comment type="caution">
    <text evidence="1">The sequence shown here is derived from an EMBL/GenBank/DDBJ whole genome shotgun (WGS) entry which is preliminary data.</text>
</comment>